<feature type="domain" description="HTH lysR-type" evidence="5">
    <location>
        <begin position="2"/>
        <end position="59"/>
    </location>
</feature>
<dbReference type="PANTHER" id="PTHR30427">
    <property type="entry name" value="TRANSCRIPTIONAL ACTIVATOR PROTEIN LYSR"/>
    <property type="match status" value="1"/>
</dbReference>
<dbReference type="Gene3D" id="3.40.190.290">
    <property type="match status" value="1"/>
</dbReference>
<dbReference type="RefSeq" id="WP_265960592.1">
    <property type="nucleotide sequence ID" value="NZ_JAPEVI010000001.1"/>
</dbReference>
<accession>A0ABT3QVE4</accession>
<dbReference type="PRINTS" id="PR00039">
    <property type="entry name" value="HTHLYSR"/>
</dbReference>
<keyword evidence="4" id="KW-0804">Transcription</keyword>
<dbReference type="SUPFAM" id="SSF53850">
    <property type="entry name" value="Periplasmic binding protein-like II"/>
    <property type="match status" value="1"/>
</dbReference>
<dbReference type="InterPro" id="IPR036390">
    <property type="entry name" value="WH_DNA-bd_sf"/>
</dbReference>
<dbReference type="Proteomes" id="UP001300261">
    <property type="component" value="Unassembled WGS sequence"/>
</dbReference>
<evidence type="ECO:0000256" key="1">
    <source>
        <dbReference type="ARBA" id="ARBA00009437"/>
    </source>
</evidence>
<evidence type="ECO:0000256" key="2">
    <source>
        <dbReference type="ARBA" id="ARBA00023015"/>
    </source>
</evidence>
<keyword evidence="3" id="KW-0238">DNA-binding</keyword>
<gene>
    <name evidence="6" type="ORF">ON753_00505</name>
</gene>
<comment type="similarity">
    <text evidence="1">Belongs to the LysR transcriptional regulatory family.</text>
</comment>
<evidence type="ECO:0000256" key="3">
    <source>
        <dbReference type="ARBA" id="ARBA00023125"/>
    </source>
</evidence>
<dbReference type="InterPro" id="IPR036388">
    <property type="entry name" value="WH-like_DNA-bd_sf"/>
</dbReference>
<dbReference type="Gene3D" id="1.10.10.10">
    <property type="entry name" value="Winged helix-like DNA-binding domain superfamily/Winged helix DNA-binding domain"/>
    <property type="match status" value="1"/>
</dbReference>
<keyword evidence="7" id="KW-1185">Reference proteome</keyword>
<comment type="caution">
    <text evidence="6">The sequence shown here is derived from an EMBL/GenBank/DDBJ whole genome shotgun (WGS) entry which is preliminary data.</text>
</comment>
<proteinExistence type="inferred from homology"/>
<dbReference type="Pfam" id="PF03466">
    <property type="entry name" value="LysR_substrate"/>
    <property type="match status" value="1"/>
</dbReference>
<dbReference type="SUPFAM" id="SSF46785">
    <property type="entry name" value="Winged helix' DNA-binding domain"/>
    <property type="match status" value="1"/>
</dbReference>
<reference evidence="6 7" key="1">
    <citation type="journal article" date="2016" name="Int. J. Syst. Evol. Microbiol.">
        <title>Labrenzia salina sp. nov., isolated from the rhizosphere of the halophyte Arthrocnemum macrostachyum.</title>
        <authorList>
            <person name="Camacho M."/>
            <person name="Redondo-Gomez S."/>
            <person name="Rodriguez-Llorente I."/>
            <person name="Rohde M."/>
            <person name="Sproer C."/>
            <person name="Schumann P."/>
            <person name="Klenk H.P."/>
            <person name="Montero-Calasanz M.D.C."/>
        </authorList>
    </citation>
    <scope>NUCLEOTIDE SEQUENCE [LARGE SCALE GENOMIC DNA]</scope>
    <source>
        <strain evidence="6 7">DSM 29163</strain>
    </source>
</reference>
<dbReference type="InterPro" id="IPR000847">
    <property type="entry name" value="LysR_HTH_N"/>
</dbReference>
<organism evidence="6 7">
    <name type="scientific">Roseibium salinum</name>
    <dbReference type="NCBI Taxonomy" id="1604349"/>
    <lineage>
        <taxon>Bacteria</taxon>
        <taxon>Pseudomonadati</taxon>
        <taxon>Pseudomonadota</taxon>
        <taxon>Alphaproteobacteria</taxon>
        <taxon>Hyphomicrobiales</taxon>
        <taxon>Stappiaceae</taxon>
        <taxon>Roseibium</taxon>
    </lineage>
</organism>
<dbReference type="EMBL" id="JAPEVI010000001">
    <property type="protein sequence ID" value="MCX2720895.1"/>
    <property type="molecule type" value="Genomic_DNA"/>
</dbReference>
<evidence type="ECO:0000256" key="4">
    <source>
        <dbReference type="ARBA" id="ARBA00023163"/>
    </source>
</evidence>
<name>A0ABT3QVE4_9HYPH</name>
<dbReference type="PROSITE" id="PS50931">
    <property type="entry name" value="HTH_LYSR"/>
    <property type="match status" value="1"/>
</dbReference>
<keyword evidence="2" id="KW-0805">Transcription regulation</keyword>
<evidence type="ECO:0000259" key="5">
    <source>
        <dbReference type="PROSITE" id="PS50931"/>
    </source>
</evidence>
<dbReference type="PANTHER" id="PTHR30427:SF1">
    <property type="entry name" value="TRANSCRIPTIONAL ACTIVATOR PROTEIN LYSR"/>
    <property type="match status" value="1"/>
</dbReference>
<dbReference type="InterPro" id="IPR005119">
    <property type="entry name" value="LysR_subst-bd"/>
</dbReference>
<sequence length="305" mass="34087">MINIRQLQCLRAIMMSGNMTQAAEILGIAQPSASSLIANLEHTLGFRLFDRVKGRLVATPEAKFLMPDVNRTLESVELTEHRARQIRDNRRGDLTIVSYPDIAIDFLPEVLSGFLADRPSVRVQLQARRSEMMTGLLQTHDFDLAISTRLAEDQTLDVQEFSIPCLIAFPRGQAPRDKPVLKPADLLAETLICVSSTHPTTIQLSERFDQRGIAFPGATVEAQTFESVCGFVRRGFGVGIIDAITARRYANALDLAQFAPAFWQTLYVLRPLDRPASKITLEFSERLADRLKTLECPFDQAISSR</sequence>
<protein>
    <submittedName>
        <fullName evidence="6">LysR substrate-binding domain-containing protein</fullName>
    </submittedName>
</protein>
<dbReference type="Pfam" id="PF00126">
    <property type="entry name" value="HTH_1"/>
    <property type="match status" value="1"/>
</dbReference>
<evidence type="ECO:0000313" key="6">
    <source>
        <dbReference type="EMBL" id="MCX2720895.1"/>
    </source>
</evidence>
<evidence type="ECO:0000313" key="7">
    <source>
        <dbReference type="Proteomes" id="UP001300261"/>
    </source>
</evidence>